<dbReference type="GO" id="GO:0004984">
    <property type="term" value="F:olfactory receptor activity"/>
    <property type="evidence" value="ECO:0007669"/>
    <property type="project" value="InterPro"/>
</dbReference>
<evidence type="ECO:0000313" key="16">
    <source>
        <dbReference type="RefSeq" id="XP_030043918.1"/>
    </source>
</evidence>
<dbReference type="GO" id="GO:0004930">
    <property type="term" value="F:G protein-coupled receptor activity"/>
    <property type="evidence" value="ECO:0007669"/>
    <property type="project" value="UniProtKB-KW"/>
</dbReference>
<dbReference type="PRINTS" id="PR00237">
    <property type="entry name" value="GPCRRHODOPSN"/>
</dbReference>
<keyword evidence="5 13" id="KW-0552">Olfaction</keyword>
<sequence>MGNFVILTLIFTDHHLHTPMYFFLSNLSVLDIGYTSNIFPKLLDIFITGNDSISFSSCFVQLYFFMSLTCSEFLILAVMAYDRYVAICNPLSYSLIMNKRACTLLAAGSWVLGFLDPVTHIILMSIMSFCHSNEIDHFFCDLATLLNLSCSSTFLVELLSYILGSFLGVSSFLVILMSYTYIIFAILRIRSTEGRYKAFSTCSSHLTVVILFCGTVIGLYMHPSSMQSQEKSKLFSMLYVTLIPLFNPIIYSLKNKDVKNALTRAMCTNYNIVRR</sequence>
<evidence type="ECO:0000256" key="7">
    <source>
        <dbReference type="ARBA" id="ARBA00023040"/>
    </source>
</evidence>
<dbReference type="RefSeq" id="XP_030043918.1">
    <property type="nucleotide sequence ID" value="XM_030188058.1"/>
</dbReference>
<accession>A0A6P7WU34</accession>
<dbReference type="Proteomes" id="UP000515156">
    <property type="component" value="Chromosome 14"/>
</dbReference>
<keyword evidence="9 12" id="KW-0675">Receptor</keyword>
<evidence type="ECO:0000256" key="13">
    <source>
        <dbReference type="RuleBase" id="RU363047"/>
    </source>
</evidence>
<feature type="transmembrane region" description="Helical" evidence="13">
    <location>
        <begin position="20"/>
        <end position="39"/>
    </location>
</feature>
<keyword evidence="8 13" id="KW-0472">Membrane</keyword>
<dbReference type="GO" id="GO:0005886">
    <property type="term" value="C:plasma membrane"/>
    <property type="evidence" value="ECO:0007669"/>
    <property type="project" value="UniProtKB-SubCell"/>
</dbReference>
<proteinExistence type="inferred from homology"/>
<keyword evidence="10" id="KW-0325">Glycoprotein</keyword>
<keyword evidence="15" id="KW-1185">Reference proteome</keyword>
<dbReference type="PRINTS" id="PR00245">
    <property type="entry name" value="OLFACTORYR"/>
</dbReference>
<feature type="transmembrane region" description="Helical" evidence="13">
    <location>
        <begin position="162"/>
        <end position="187"/>
    </location>
</feature>
<dbReference type="InterPro" id="IPR000276">
    <property type="entry name" value="GPCR_Rhodpsn"/>
</dbReference>
<keyword evidence="6 13" id="KW-1133">Transmembrane helix</keyword>
<evidence type="ECO:0000256" key="9">
    <source>
        <dbReference type="ARBA" id="ARBA00023170"/>
    </source>
</evidence>
<dbReference type="InterPro" id="IPR050516">
    <property type="entry name" value="Olfactory_GPCR"/>
</dbReference>
<dbReference type="CDD" id="cd13954">
    <property type="entry name" value="7tmA_OR"/>
    <property type="match status" value="1"/>
</dbReference>
<dbReference type="InterPro" id="IPR000725">
    <property type="entry name" value="Olfact_rcpt"/>
</dbReference>
<feature type="transmembrane region" description="Helical" evidence="13">
    <location>
        <begin position="199"/>
        <end position="222"/>
    </location>
</feature>
<feature type="transmembrane region" description="Helical" evidence="13">
    <location>
        <begin position="234"/>
        <end position="253"/>
    </location>
</feature>
<dbReference type="InParanoid" id="A0A6P7WU34"/>
<gene>
    <name evidence="16" type="primary">LOC115458198</name>
</gene>
<keyword evidence="11 12" id="KW-0807">Transducer</keyword>
<evidence type="ECO:0000256" key="12">
    <source>
        <dbReference type="RuleBase" id="RU000688"/>
    </source>
</evidence>
<keyword evidence="4 12" id="KW-0812">Transmembrane</keyword>
<dbReference type="FunFam" id="1.20.1070.10:FF:000010">
    <property type="entry name" value="Olfactory receptor"/>
    <property type="match status" value="1"/>
</dbReference>
<feature type="transmembrane region" description="Helical" evidence="13">
    <location>
        <begin position="60"/>
        <end position="81"/>
    </location>
</feature>
<evidence type="ECO:0000256" key="8">
    <source>
        <dbReference type="ARBA" id="ARBA00023136"/>
    </source>
</evidence>
<evidence type="ECO:0000256" key="2">
    <source>
        <dbReference type="ARBA" id="ARBA00022475"/>
    </source>
</evidence>
<organism evidence="15 16">
    <name type="scientific">Microcaecilia unicolor</name>
    <dbReference type="NCBI Taxonomy" id="1415580"/>
    <lineage>
        <taxon>Eukaryota</taxon>
        <taxon>Metazoa</taxon>
        <taxon>Chordata</taxon>
        <taxon>Craniata</taxon>
        <taxon>Vertebrata</taxon>
        <taxon>Euteleostomi</taxon>
        <taxon>Amphibia</taxon>
        <taxon>Gymnophiona</taxon>
        <taxon>Siphonopidae</taxon>
        <taxon>Microcaecilia</taxon>
    </lineage>
</organism>
<dbReference type="KEGG" id="muo:115458198"/>
<evidence type="ECO:0000256" key="4">
    <source>
        <dbReference type="ARBA" id="ARBA00022692"/>
    </source>
</evidence>
<dbReference type="PROSITE" id="PS50262">
    <property type="entry name" value="G_PROTEIN_RECEP_F1_2"/>
    <property type="match status" value="1"/>
</dbReference>
<comment type="similarity">
    <text evidence="12">Belongs to the G-protein coupled receptor 1 family.</text>
</comment>
<dbReference type="PROSITE" id="PS00237">
    <property type="entry name" value="G_PROTEIN_RECEP_F1_1"/>
    <property type="match status" value="1"/>
</dbReference>
<keyword evidence="2 13" id="KW-1003">Cell membrane</keyword>
<dbReference type="Gene3D" id="1.20.1070.10">
    <property type="entry name" value="Rhodopsin 7-helix transmembrane proteins"/>
    <property type="match status" value="1"/>
</dbReference>
<dbReference type="PANTHER" id="PTHR26452">
    <property type="entry name" value="OLFACTORY RECEPTOR"/>
    <property type="match status" value="1"/>
</dbReference>
<dbReference type="AlphaFoldDB" id="A0A6P7WU34"/>
<evidence type="ECO:0000256" key="3">
    <source>
        <dbReference type="ARBA" id="ARBA00022606"/>
    </source>
</evidence>
<evidence type="ECO:0000256" key="11">
    <source>
        <dbReference type="ARBA" id="ARBA00023224"/>
    </source>
</evidence>
<evidence type="ECO:0000256" key="10">
    <source>
        <dbReference type="ARBA" id="ARBA00023180"/>
    </source>
</evidence>
<dbReference type="SUPFAM" id="SSF81321">
    <property type="entry name" value="Family A G protein-coupled receptor-like"/>
    <property type="match status" value="1"/>
</dbReference>
<evidence type="ECO:0000256" key="1">
    <source>
        <dbReference type="ARBA" id="ARBA00004651"/>
    </source>
</evidence>
<keyword evidence="7 12" id="KW-0297">G-protein coupled receptor</keyword>
<dbReference type="Pfam" id="PF13853">
    <property type="entry name" value="7tm_4"/>
    <property type="match status" value="1"/>
</dbReference>
<feature type="domain" description="G-protein coupled receptors family 1 profile" evidence="14">
    <location>
        <begin position="2"/>
        <end position="251"/>
    </location>
</feature>
<keyword evidence="3 13" id="KW-0716">Sensory transduction</keyword>
<evidence type="ECO:0000256" key="6">
    <source>
        <dbReference type="ARBA" id="ARBA00022989"/>
    </source>
</evidence>
<reference evidence="16" key="1">
    <citation type="submission" date="2025-08" db="UniProtKB">
        <authorList>
            <consortium name="RefSeq"/>
        </authorList>
    </citation>
    <scope>IDENTIFICATION</scope>
</reference>
<dbReference type="GeneID" id="115458198"/>
<comment type="subcellular location">
    <subcellularLocation>
        <location evidence="1 13">Cell membrane</location>
        <topology evidence="1 13">Multi-pass membrane protein</topology>
    </subcellularLocation>
</comment>
<dbReference type="OrthoDB" id="5967130at2759"/>
<name>A0A6P7WU34_9AMPH</name>
<evidence type="ECO:0000259" key="14">
    <source>
        <dbReference type="PROSITE" id="PS50262"/>
    </source>
</evidence>
<evidence type="ECO:0000313" key="15">
    <source>
        <dbReference type="Proteomes" id="UP000515156"/>
    </source>
</evidence>
<evidence type="ECO:0000256" key="5">
    <source>
        <dbReference type="ARBA" id="ARBA00022725"/>
    </source>
</evidence>
<feature type="transmembrane region" description="Helical" evidence="13">
    <location>
        <begin position="101"/>
        <end position="126"/>
    </location>
</feature>
<dbReference type="InterPro" id="IPR017452">
    <property type="entry name" value="GPCR_Rhodpsn_7TM"/>
</dbReference>
<protein>
    <recommendedName>
        <fullName evidence="13">Olfactory receptor</fullName>
    </recommendedName>
</protein>